<evidence type="ECO:0000256" key="3">
    <source>
        <dbReference type="ARBA" id="ARBA00022771"/>
    </source>
</evidence>
<dbReference type="Proteomes" id="UP000054937">
    <property type="component" value="Unassembled WGS sequence"/>
</dbReference>
<dbReference type="InterPro" id="IPR036855">
    <property type="entry name" value="Znf_CCCH_sf"/>
</dbReference>
<keyword evidence="4 5" id="KW-0862">Zinc</keyword>
<dbReference type="InterPro" id="IPR000571">
    <property type="entry name" value="Znf_CCCH"/>
</dbReference>
<keyword evidence="9" id="KW-1185">Reference proteome</keyword>
<evidence type="ECO:0000256" key="2">
    <source>
        <dbReference type="ARBA" id="ARBA00022737"/>
    </source>
</evidence>
<feature type="domain" description="C3H1-type" evidence="7">
    <location>
        <begin position="155"/>
        <end position="183"/>
    </location>
</feature>
<feature type="compositionally biased region" description="Low complexity" evidence="6">
    <location>
        <begin position="78"/>
        <end position="101"/>
    </location>
</feature>
<feature type="region of interest" description="Disordered" evidence="6">
    <location>
        <begin position="56"/>
        <end position="106"/>
    </location>
</feature>
<dbReference type="Gene3D" id="4.10.1000.10">
    <property type="entry name" value="Zinc finger, CCCH-type"/>
    <property type="match status" value="2"/>
</dbReference>
<accession>A0A0V0Q9Y3</accession>
<dbReference type="PANTHER" id="PTHR12547">
    <property type="entry name" value="CCCH ZINC FINGER/TIS11-RELATED"/>
    <property type="match status" value="1"/>
</dbReference>
<keyword evidence="1 5" id="KW-0479">Metal-binding</keyword>
<organism evidence="8 9">
    <name type="scientific">Pseudocohnilembus persalinus</name>
    <name type="common">Ciliate</name>
    <dbReference type="NCBI Taxonomy" id="266149"/>
    <lineage>
        <taxon>Eukaryota</taxon>
        <taxon>Sar</taxon>
        <taxon>Alveolata</taxon>
        <taxon>Ciliophora</taxon>
        <taxon>Intramacronucleata</taxon>
        <taxon>Oligohymenophorea</taxon>
        <taxon>Scuticociliatia</taxon>
        <taxon>Philasterida</taxon>
        <taxon>Pseudocohnilembidae</taxon>
        <taxon>Pseudocohnilembus</taxon>
    </lineage>
</organism>
<evidence type="ECO:0000256" key="5">
    <source>
        <dbReference type="PROSITE-ProRule" id="PRU00723"/>
    </source>
</evidence>
<dbReference type="PROSITE" id="PS50103">
    <property type="entry name" value="ZF_C3H1"/>
    <property type="match status" value="2"/>
</dbReference>
<feature type="compositionally biased region" description="Polar residues" evidence="6">
    <location>
        <begin position="56"/>
        <end position="77"/>
    </location>
</feature>
<evidence type="ECO:0000256" key="4">
    <source>
        <dbReference type="ARBA" id="ARBA00022833"/>
    </source>
</evidence>
<dbReference type="InterPro" id="IPR045877">
    <property type="entry name" value="ZFP36-like"/>
</dbReference>
<reference evidence="8 9" key="1">
    <citation type="journal article" date="2015" name="Sci. Rep.">
        <title>Genome of the facultative scuticociliatosis pathogen Pseudocohnilembus persalinus provides insight into its virulence through horizontal gene transfer.</title>
        <authorList>
            <person name="Xiong J."/>
            <person name="Wang G."/>
            <person name="Cheng J."/>
            <person name="Tian M."/>
            <person name="Pan X."/>
            <person name="Warren A."/>
            <person name="Jiang C."/>
            <person name="Yuan D."/>
            <person name="Miao W."/>
        </authorList>
    </citation>
    <scope>NUCLEOTIDE SEQUENCE [LARGE SCALE GENOMIC DNA]</scope>
    <source>
        <strain evidence="8">36N120E</strain>
    </source>
</reference>
<keyword evidence="2" id="KW-0677">Repeat</keyword>
<dbReference type="SMART" id="SM00356">
    <property type="entry name" value="ZnF_C3H1"/>
    <property type="match status" value="2"/>
</dbReference>
<dbReference type="PANTHER" id="PTHR12547:SF18">
    <property type="entry name" value="PROTEIN TIS11"/>
    <property type="match status" value="1"/>
</dbReference>
<evidence type="ECO:0000313" key="9">
    <source>
        <dbReference type="Proteomes" id="UP000054937"/>
    </source>
</evidence>
<evidence type="ECO:0000313" key="8">
    <source>
        <dbReference type="EMBL" id="KRW99046.1"/>
    </source>
</evidence>
<dbReference type="EMBL" id="LDAU01000223">
    <property type="protein sequence ID" value="KRW99046.1"/>
    <property type="molecule type" value="Genomic_DNA"/>
</dbReference>
<proteinExistence type="predicted"/>
<name>A0A0V0Q9Y3_PSEPJ</name>
<dbReference type="GO" id="GO:0003729">
    <property type="term" value="F:mRNA binding"/>
    <property type="evidence" value="ECO:0007669"/>
    <property type="project" value="InterPro"/>
</dbReference>
<feature type="domain" description="C3H1-type" evidence="7">
    <location>
        <begin position="115"/>
        <end position="144"/>
    </location>
</feature>
<feature type="zinc finger region" description="C3H1-type" evidence="5">
    <location>
        <begin position="155"/>
        <end position="183"/>
    </location>
</feature>
<dbReference type="GO" id="GO:0008270">
    <property type="term" value="F:zinc ion binding"/>
    <property type="evidence" value="ECO:0007669"/>
    <property type="project" value="UniProtKB-KW"/>
</dbReference>
<keyword evidence="3 5" id="KW-0863">Zinc-finger</keyword>
<evidence type="ECO:0000256" key="6">
    <source>
        <dbReference type="SAM" id="MobiDB-lite"/>
    </source>
</evidence>
<dbReference type="FunFam" id="4.10.1000.10:FF:000001">
    <property type="entry name" value="zinc finger CCCH domain-containing protein 15-like"/>
    <property type="match status" value="1"/>
</dbReference>
<sequence length="307" mass="36246">MFFQEQQFNNTNQMNMEQAKYFNRQSVAPTQSILKDLSIPFQQSKQLKNNNQYLQENMSSGSTHCDSDCDSQSSTPVKQKQQQQQQKQNKLPQQQQQQGKKVLSPTELQNLQQQNYKTEICRNWRQNGGVCQYGKKCRYAHGEDELTKKANVSEYFKTRECKLFHQEGYCSYGIRCHFIHVNKTQDDLQKESKLTRESCLEKGIVLQNEKSRFGFAREQNQQQEIDFGALFLSNQQAVKKEEPVSVLQQLQLPKLQKKQQAQKKMKEVPKQQQTYNFNQLQYLQYLNQTNNVNYQQFQLNQQQTCFA</sequence>
<dbReference type="OrthoDB" id="409924at2759"/>
<dbReference type="InParanoid" id="A0A0V0Q9Y3"/>
<feature type="zinc finger region" description="C3H1-type" evidence="5">
    <location>
        <begin position="115"/>
        <end position="144"/>
    </location>
</feature>
<evidence type="ECO:0000259" key="7">
    <source>
        <dbReference type="PROSITE" id="PS50103"/>
    </source>
</evidence>
<gene>
    <name evidence="8" type="ORF">PPERSA_11647</name>
</gene>
<comment type="caution">
    <text evidence="8">The sequence shown here is derived from an EMBL/GenBank/DDBJ whole genome shotgun (WGS) entry which is preliminary data.</text>
</comment>
<dbReference type="SUPFAM" id="SSF90229">
    <property type="entry name" value="CCCH zinc finger"/>
    <property type="match status" value="2"/>
</dbReference>
<evidence type="ECO:0000256" key="1">
    <source>
        <dbReference type="ARBA" id="ARBA00022723"/>
    </source>
</evidence>
<dbReference type="AlphaFoldDB" id="A0A0V0Q9Y3"/>
<protein>
    <recommendedName>
        <fullName evidence="7">C3H1-type domain-containing protein</fullName>
    </recommendedName>
</protein>
<dbReference type="Pfam" id="PF00642">
    <property type="entry name" value="zf-CCCH"/>
    <property type="match status" value="2"/>
</dbReference>